<dbReference type="Pfam" id="PF01739">
    <property type="entry name" value="CheR"/>
    <property type="match status" value="1"/>
</dbReference>
<dbReference type="EC" id="2.1.1.80" evidence="5"/>
<dbReference type="Pfam" id="PF03705">
    <property type="entry name" value="CheR_N"/>
    <property type="match status" value="1"/>
</dbReference>
<accession>A0A1I4QMU4</accession>
<gene>
    <name evidence="8" type="ORF">SAMN05421721_1055</name>
</gene>
<keyword evidence="2 5" id="KW-0489">Methyltransferase</keyword>
<dbReference type="CDD" id="cd02440">
    <property type="entry name" value="AdoMet_MTases"/>
    <property type="match status" value="1"/>
</dbReference>
<keyword evidence="9" id="KW-1185">Reference proteome</keyword>
<name>A0A1I4QMU4_ECTMO</name>
<dbReference type="InterPro" id="IPR050903">
    <property type="entry name" value="Bact_Chemotaxis_MeTrfase"/>
</dbReference>
<dbReference type="EMBL" id="FOUO01000005">
    <property type="protein sequence ID" value="SFM41432.1"/>
    <property type="molecule type" value="Genomic_DNA"/>
</dbReference>
<dbReference type="SUPFAM" id="SSF47757">
    <property type="entry name" value="Chemotaxis receptor methyltransferase CheR, N-terminal domain"/>
    <property type="match status" value="1"/>
</dbReference>
<reference evidence="8 9" key="1">
    <citation type="submission" date="2016-10" db="EMBL/GenBank/DDBJ databases">
        <authorList>
            <person name="de Groot N.N."/>
        </authorList>
    </citation>
    <scope>NUCLEOTIDE SEQUENCE [LARGE SCALE GENOMIC DNA]</scope>
    <source>
        <strain evidence="8 9">DSM 4180</strain>
    </source>
</reference>
<dbReference type="SMART" id="SM00138">
    <property type="entry name" value="MeTrc"/>
    <property type="match status" value="1"/>
</dbReference>
<dbReference type="InterPro" id="IPR022641">
    <property type="entry name" value="CheR_N"/>
</dbReference>
<comment type="catalytic activity">
    <reaction evidence="1 5">
        <text>L-glutamyl-[protein] + S-adenosyl-L-methionine = [protein]-L-glutamate 5-O-methyl ester + S-adenosyl-L-homocysteine</text>
        <dbReference type="Rhea" id="RHEA:24452"/>
        <dbReference type="Rhea" id="RHEA-COMP:10208"/>
        <dbReference type="Rhea" id="RHEA-COMP:10311"/>
        <dbReference type="ChEBI" id="CHEBI:29973"/>
        <dbReference type="ChEBI" id="CHEBI:57856"/>
        <dbReference type="ChEBI" id="CHEBI:59789"/>
        <dbReference type="ChEBI" id="CHEBI:82795"/>
        <dbReference type="EC" id="2.1.1.80"/>
    </reaction>
</comment>
<protein>
    <recommendedName>
        <fullName evidence="5">Chemotaxis protein methyltransferase</fullName>
        <ecNumber evidence="5">2.1.1.80</ecNumber>
    </recommendedName>
</protein>
<evidence type="ECO:0000259" key="7">
    <source>
        <dbReference type="PROSITE" id="PS50123"/>
    </source>
</evidence>
<sequence>MTPNPIEPQDYEDFRKFLERSCGLVLGDNKHYLVTSRLSRLMKEFSVDSVSELLRMLRRGGNAALRERVIEAMTTNETYWFRDVFPFEILKSRVYPELARRKGNAAVRIWCAACSSGQEPYSVSMATSEYLQSHPGSLRDVQILGTDISAAVLADAKEATYDALSVARGLSLERRNRFFVQKGDRWEVRPEIRNRVSFREFNLLDQYTALGRFDIVFCRNVLIYFSVESKKLILQRIAQVLNPGGYLFLGASESMTNYSDAFEMVRCNPGVVYRLKDKDR</sequence>
<feature type="binding site" evidence="6">
    <location>
        <position position="78"/>
    </location>
    <ligand>
        <name>S-adenosyl-L-methionine</name>
        <dbReference type="ChEBI" id="CHEBI:59789"/>
    </ligand>
</feature>
<evidence type="ECO:0000256" key="5">
    <source>
        <dbReference type="PIRNR" id="PIRNR000410"/>
    </source>
</evidence>
<feature type="binding site" evidence="6">
    <location>
        <position position="82"/>
    </location>
    <ligand>
        <name>S-adenosyl-L-methionine</name>
        <dbReference type="ChEBI" id="CHEBI:59789"/>
    </ligand>
</feature>
<dbReference type="PROSITE" id="PS50123">
    <property type="entry name" value="CHER"/>
    <property type="match status" value="1"/>
</dbReference>
<dbReference type="GO" id="GO:0008983">
    <property type="term" value="F:protein-glutamate O-methyltransferase activity"/>
    <property type="evidence" value="ECO:0007669"/>
    <property type="project" value="UniProtKB-EC"/>
</dbReference>
<feature type="binding site" evidence="6">
    <location>
        <begin position="219"/>
        <end position="220"/>
    </location>
    <ligand>
        <name>S-adenosyl-L-methionine</name>
        <dbReference type="ChEBI" id="CHEBI:59789"/>
    </ligand>
</feature>
<dbReference type="Gene3D" id="1.10.155.10">
    <property type="entry name" value="Chemotaxis receptor methyltransferase CheR, N-terminal domain"/>
    <property type="match status" value="1"/>
</dbReference>
<evidence type="ECO:0000256" key="2">
    <source>
        <dbReference type="ARBA" id="ARBA00022603"/>
    </source>
</evidence>
<keyword evidence="4 5" id="KW-0949">S-adenosyl-L-methionine</keyword>
<dbReference type="OrthoDB" id="9816309at2"/>
<evidence type="ECO:0000256" key="3">
    <source>
        <dbReference type="ARBA" id="ARBA00022679"/>
    </source>
</evidence>
<organism evidence="8 9">
    <name type="scientific">Ectothiorhodospira mobilis</name>
    <dbReference type="NCBI Taxonomy" id="195064"/>
    <lineage>
        <taxon>Bacteria</taxon>
        <taxon>Pseudomonadati</taxon>
        <taxon>Pseudomonadota</taxon>
        <taxon>Gammaproteobacteria</taxon>
        <taxon>Chromatiales</taxon>
        <taxon>Ectothiorhodospiraceae</taxon>
        <taxon>Ectothiorhodospira</taxon>
    </lineage>
</organism>
<feature type="binding site" evidence="6">
    <location>
        <begin position="202"/>
        <end position="203"/>
    </location>
    <ligand>
        <name>S-adenosyl-L-methionine</name>
        <dbReference type="ChEBI" id="CHEBI:59789"/>
    </ligand>
</feature>
<evidence type="ECO:0000313" key="9">
    <source>
        <dbReference type="Proteomes" id="UP000199556"/>
    </source>
</evidence>
<dbReference type="AlphaFoldDB" id="A0A1I4QMU4"/>
<dbReference type="InterPro" id="IPR036804">
    <property type="entry name" value="CheR_N_sf"/>
</dbReference>
<feature type="domain" description="CheR-type methyltransferase" evidence="7">
    <location>
        <begin position="1"/>
        <end position="278"/>
    </location>
</feature>
<dbReference type="PANTHER" id="PTHR24422:SF21">
    <property type="entry name" value="CHEMOTAXIS PROTEIN METHYLTRANSFERASE 1"/>
    <property type="match status" value="1"/>
</dbReference>
<dbReference type="SUPFAM" id="SSF53335">
    <property type="entry name" value="S-adenosyl-L-methionine-dependent methyltransferases"/>
    <property type="match status" value="1"/>
</dbReference>
<dbReference type="GO" id="GO:0032259">
    <property type="term" value="P:methylation"/>
    <property type="evidence" value="ECO:0007669"/>
    <property type="project" value="UniProtKB-KW"/>
</dbReference>
<proteinExistence type="predicted"/>
<dbReference type="InterPro" id="IPR029063">
    <property type="entry name" value="SAM-dependent_MTases_sf"/>
</dbReference>
<dbReference type="InterPro" id="IPR000780">
    <property type="entry name" value="CheR_MeTrfase"/>
</dbReference>
<keyword evidence="3 5" id="KW-0808">Transferase</keyword>
<dbReference type="PIRSF" id="PIRSF000410">
    <property type="entry name" value="CheR"/>
    <property type="match status" value="1"/>
</dbReference>
<dbReference type="InterPro" id="IPR026024">
    <property type="entry name" value="Chemotaxis_MeTrfase_CheR"/>
</dbReference>
<comment type="function">
    <text evidence="5">Methylation of the membrane-bound methyl-accepting chemotaxis proteins (MCP) to form gamma-glutamyl methyl ester residues in MCP.</text>
</comment>
<evidence type="ECO:0000313" key="8">
    <source>
        <dbReference type="EMBL" id="SFM41432.1"/>
    </source>
</evidence>
<dbReference type="InterPro" id="IPR022642">
    <property type="entry name" value="CheR_C"/>
</dbReference>
<evidence type="ECO:0000256" key="4">
    <source>
        <dbReference type="ARBA" id="ARBA00022691"/>
    </source>
</evidence>
<evidence type="ECO:0000256" key="1">
    <source>
        <dbReference type="ARBA" id="ARBA00001541"/>
    </source>
</evidence>
<dbReference type="PANTHER" id="PTHR24422">
    <property type="entry name" value="CHEMOTAXIS PROTEIN METHYLTRANSFERASE"/>
    <property type="match status" value="1"/>
</dbReference>
<feature type="binding site" evidence="6">
    <location>
        <position position="147"/>
    </location>
    <ligand>
        <name>S-adenosyl-L-methionine</name>
        <dbReference type="ChEBI" id="CHEBI:59789"/>
    </ligand>
</feature>
<evidence type="ECO:0000256" key="6">
    <source>
        <dbReference type="PIRSR" id="PIRSR000410-1"/>
    </source>
</evidence>
<feature type="binding site" evidence="6">
    <location>
        <position position="119"/>
    </location>
    <ligand>
        <name>S-adenosyl-L-methionine</name>
        <dbReference type="ChEBI" id="CHEBI:59789"/>
    </ligand>
</feature>
<dbReference type="Proteomes" id="UP000199556">
    <property type="component" value="Unassembled WGS sequence"/>
</dbReference>
<feature type="binding site" evidence="6">
    <location>
        <position position="76"/>
    </location>
    <ligand>
        <name>S-adenosyl-L-methionine</name>
        <dbReference type="ChEBI" id="CHEBI:59789"/>
    </ligand>
</feature>
<dbReference type="Gene3D" id="3.40.50.150">
    <property type="entry name" value="Vaccinia Virus protein VP39"/>
    <property type="match status" value="1"/>
</dbReference>
<dbReference type="STRING" id="195064.SAMN05421721_1055"/>
<dbReference type="RefSeq" id="WP_090484146.1">
    <property type="nucleotide sequence ID" value="NZ_FOUO01000005.1"/>
</dbReference>
<dbReference type="PRINTS" id="PR00996">
    <property type="entry name" value="CHERMTFRASE"/>
</dbReference>